<sequence length="131" mass="15242">MNLGKDDATMIMNKNMDKDYATTTMIMNTGKDCATTNMIMNLAYFSILRHTLRDESRKRLDSETHQQVFSDSQHKQIFTIFLHPPSSRLPQIDFSKKEARKGESVCLREQNSAILNIRWALLMSVPSRWEK</sequence>
<gene>
    <name evidence="1" type="ORF">CEXT_730131</name>
</gene>
<name>A0AAV4N969_CAEEX</name>
<dbReference type="Proteomes" id="UP001054945">
    <property type="component" value="Unassembled WGS sequence"/>
</dbReference>
<proteinExistence type="predicted"/>
<evidence type="ECO:0000313" key="1">
    <source>
        <dbReference type="EMBL" id="GIX80375.1"/>
    </source>
</evidence>
<keyword evidence="2" id="KW-1185">Reference proteome</keyword>
<dbReference type="EMBL" id="BPLR01020589">
    <property type="protein sequence ID" value="GIX80375.1"/>
    <property type="molecule type" value="Genomic_DNA"/>
</dbReference>
<comment type="caution">
    <text evidence="1">The sequence shown here is derived from an EMBL/GenBank/DDBJ whole genome shotgun (WGS) entry which is preliminary data.</text>
</comment>
<protein>
    <submittedName>
        <fullName evidence="1">Uncharacterized protein</fullName>
    </submittedName>
</protein>
<reference evidence="1 2" key="1">
    <citation type="submission" date="2021-06" db="EMBL/GenBank/DDBJ databases">
        <title>Caerostris extrusa draft genome.</title>
        <authorList>
            <person name="Kono N."/>
            <person name="Arakawa K."/>
        </authorList>
    </citation>
    <scope>NUCLEOTIDE SEQUENCE [LARGE SCALE GENOMIC DNA]</scope>
</reference>
<dbReference type="AlphaFoldDB" id="A0AAV4N969"/>
<accession>A0AAV4N969</accession>
<evidence type="ECO:0000313" key="2">
    <source>
        <dbReference type="Proteomes" id="UP001054945"/>
    </source>
</evidence>
<organism evidence="1 2">
    <name type="scientific">Caerostris extrusa</name>
    <name type="common">Bark spider</name>
    <name type="synonym">Caerostris bankana</name>
    <dbReference type="NCBI Taxonomy" id="172846"/>
    <lineage>
        <taxon>Eukaryota</taxon>
        <taxon>Metazoa</taxon>
        <taxon>Ecdysozoa</taxon>
        <taxon>Arthropoda</taxon>
        <taxon>Chelicerata</taxon>
        <taxon>Arachnida</taxon>
        <taxon>Araneae</taxon>
        <taxon>Araneomorphae</taxon>
        <taxon>Entelegynae</taxon>
        <taxon>Araneoidea</taxon>
        <taxon>Araneidae</taxon>
        <taxon>Caerostris</taxon>
    </lineage>
</organism>